<protein>
    <submittedName>
        <fullName evidence="1">Uncharacterized protein</fullName>
    </submittedName>
</protein>
<keyword evidence="2" id="KW-1185">Reference proteome</keyword>
<proteinExistence type="predicted"/>
<evidence type="ECO:0000313" key="2">
    <source>
        <dbReference type="Proteomes" id="UP000805649"/>
    </source>
</evidence>
<sequence>MSLSFDLGSTKNNFRSNGWVQDWQTVPQETQTSRAPERAI</sequence>
<dbReference type="EMBL" id="VUJX02000002">
    <property type="protein sequence ID" value="KAL0940773.1"/>
    <property type="molecule type" value="Genomic_DNA"/>
</dbReference>
<organism evidence="1 2">
    <name type="scientific">Colletotrichum truncatum</name>
    <name type="common">Anthracnose fungus</name>
    <name type="synonym">Colletotrichum capsici</name>
    <dbReference type="NCBI Taxonomy" id="5467"/>
    <lineage>
        <taxon>Eukaryota</taxon>
        <taxon>Fungi</taxon>
        <taxon>Dikarya</taxon>
        <taxon>Ascomycota</taxon>
        <taxon>Pezizomycotina</taxon>
        <taxon>Sordariomycetes</taxon>
        <taxon>Hypocreomycetidae</taxon>
        <taxon>Glomerellales</taxon>
        <taxon>Glomerellaceae</taxon>
        <taxon>Colletotrichum</taxon>
        <taxon>Colletotrichum truncatum species complex</taxon>
    </lineage>
</organism>
<evidence type="ECO:0000313" key="1">
    <source>
        <dbReference type="EMBL" id="KAL0940773.1"/>
    </source>
</evidence>
<gene>
    <name evidence="1" type="ORF">CTRU02_203536</name>
</gene>
<dbReference type="Proteomes" id="UP000805649">
    <property type="component" value="Unassembled WGS sequence"/>
</dbReference>
<comment type="caution">
    <text evidence="1">The sequence shown here is derived from an EMBL/GenBank/DDBJ whole genome shotgun (WGS) entry which is preliminary data.</text>
</comment>
<accession>A0ACC3Z9K3</accession>
<name>A0ACC3Z9K3_COLTU</name>
<reference evidence="1 2" key="1">
    <citation type="journal article" date="2020" name="Phytopathology">
        <title>Genome Sequence Resources of Colletotrichum truncatum, C. plurivorum, C. musicola, and C. sojae: Four Species Pathogenic to Soybean (Glycine max).</title>
        <authorList>
            <person name="Rogerio F."/>
            <person name="Boufleur T.R."/>
            <person name="Ciampi-Guillardi M."/>
            <person name="Sukno S.A."/>
            <person name="Thon M.R."/>
            <person name="Massola Junior N.S."/>
            <person name="Baroncelli R."/>
        </authorList>
    </citation>
    <scope>NUCLEOTIDE SEQUENCE [LARGE SCALE GENOMIC DNA]</scope>
    <source>
        <strain evidence="1 2">CMES1059</strain>
    </source>
</reference>